<feature type="transmembrane region" description="Helical" evidence="2">
    <location>
        <begin position="12"/>
        <end position="33"/>
    </location>
</feature>
<dbReference type="InterPro" id="IPR019758">
    <property type="entry name" value="Pept_S26A_signal_pept_1_CS"/>
</dbReference>
<name>A0A438K430_VITVI</name>
<organism evidence="4 5">
    <name type="scientific">Vitis vinifera</name>
    <name type="common">Grape</name>
    <dbReference type="NCBI Taxonomy" id="29760"/>
    <lineage>
        <taxon>Eukaryota</taxon>
        <taxon>Viridiplantae</taxon>
        <taxon>Streptophyta</taxon>
        <taxon>Embryophyta</taxon>
        <taxon>Tracheophyta</taxon>
        <taxon>Spermatophyta</taxon>
        <taxon>Magnoliopsida</taxon>
        <taxon>eudicotyledons</taxon>
        <taxon>Gunneridae</taxon>
        <taxon>Pentapetalae</taxon>
        <taxon>rosids</taxon>
        <taxon>Vitales</taxon>
        <taxon>Vitaceae</taxon>
        <taxon>Viteae</taxon>
        <taxon>Vitis</taxon>
    </lineage>
</organism>
<dbReference type="NCBIfam" id="TIGR02227">
    <property type="entry name" value="sigpep_I_bact"/>
    <property type="match status" value="1"/>
</dbReference>
<dbReference type="EMBL" id="QGNW01000017">
    <property type="protein sequence ID" value="RVX15955.1"/>
    <property type="molecule type" value="Genomic_DNA"/>
</dbReference>
<comment type="caution">
    <text evidence="4">The sequence shown here is derived from an EMBL/GenBank/DDBJ whole genome shotgun (WGS) entry which is preliminary data.</text>
</comment>
<accession>A0A438K430</accession>
<evidence type="ECO:0000313" key="5">
    <source>
        <dbReference type="Proteomes" id="UP000288805"/>
    </source>
</evidence>
<dbReference type="PANTHER" id="PTHR43390">
    <property type="entry name" value="SIGNAL PEPTIDASE I"/>
    <property type="match status" value="1"/>
</dbReference>
<reference evidence="4 5" key="1">
    <citation type="journal article" date="2018" name="PLoS Genet.">
        <title>Population sequencing reveals clonal diversity and ancestral inbreeding in the grapevine cultivar Chardonnay.</title>
        <authorList>
            <person name="Roach M.J."/>
            <person name="Johnson D.L."/>
            <person name="Bohlmann J."/>
            <person name="van Vuuren H.J."/>
            <person name="Jones S.J."/>
            <person name="Pretorius I.S."/>
            <person name="Schmidt S.A."/>
            <person name="Borneman A.R."/>
        </authorList>
    </citation>
    <scope>NUCLEOTIDE SEQUENCE [LARGE SCALE GENOMIC DNA]</scope>
    <source>
        <strain evidence="5">cv. Chardonnay</strain>
        <tissue evidence="4">Leaf</tissue>
    </source>
</reference>
<keyword evidence="2" id="KW-1133">Transmembrane helix</keyword>
<keyword evidence="1" id="KW-0378">Hydrolase</keyword>
<protein>
    <submittedName>
        <fullName evidence="4">Thylakoidal processing peptidase 1, chloroplastic</fullName>
    </submittedName>
</protein>
<evidence type="ECO:0000256" key="2">
    <source>
        <dbReference type="SAM" id="Phobius"/>
    </source>
</evidence>
<dbReference type="InterPro" id="IPR000223">
    <property type="entry name" value="Pept_S26A_signal_pept_1"/>
</dbReference>
<dbReference type="GO" id="GO:0004252">
    <property type="term" value="F:serine-type endopeptidase activity"/>
    <property type="evidence" value="ECO:0007669"/>
    <property type="project" value="InterPro"/>
</dbReference>
<dbReference type="AlphaFoldDB" id="A0A438K430"/>
<dbReference type="GO" id="GO:0016020">
    <property type="term" value="C:membrane"/>
    <property type="evidence" value="ECO:0007669"/>
    <property type="project" value="InterPro"/>
</dbReference>
<dbReference type="CDD" id="cd06530">
    <property type="entry name" value="S26_SPase_I"/>
    <property type="match status" value="1"/>
</dbReference>
<dbReference type="Proteomes" id="UP000288805">
    <property type="component" value="Unassembled WGS sequence"/>
</dbReference>
<dbReference type="SUPFAM" id="SSF51306">
    <property type="entry name" value="LexA/Signal peptidase"/>
    <property type="match status" value="1"/>
</dbReference>
<keyword evidence="2" id="KW-0812">Transmembrane</keyword>
<evidence type="ECO:0000259" key="3">
    <source>
        <dbReference type="Pfam" id="PF10502"/>
    </source>
</evidence>
<sequence length="226" mass="25949">MDFSAVCSIWRLCASNFKIMLVIIVMVIAIWFLNTKDAFFQPLQVSYYFRRPAIHEIVTFRAPVRLPGHSEDEIFIKRVVARAGDLVEVRDGSLYVNGDVQTEDFILEQPNYILDLTLHDSHLFAFGIIMSLRRYTICSVCSLYSSQLSLGGCNPELLLLYAKFHLALCLQCVPKDHVFVLGDNRNNSSDSHEWLGTPSYQKHNRKICHTCIQTYVQLTQWHQGMG</sequence>
<evidence type="ECO:0000313" key="4">
    <source>
        <dbReference type="EMBL" id="RVX15955.1"/>
    </source>
</evidence>
<dbReference type="Pfam" id="PF10502">
    <property type="entry name" value="Peptidase_S26"/>
    <property type="match status" value="1"/>
</dbReference>
<dbReference type="PANTHER" id="PTHR43390:SF10">
    <property type="entry name" value="PEPTIDASE S26 DOMAIN-CONTAINING PROTEIN"/>
    <property type="match status" value="1"/>
</dbReference>
<dbReference type="Gene3D" id="2.10.109.10">
    <property type="entry name" value="Umud Fragment, subunit A"/>
    <property type="match status" value="1"/>
</dbReference>
<gene>
    <name evidence="4" type="primary">TPP1</name>
    <name evidence="4" type="ORF">CK203_005463</name>
</gene>
<feature type="domain" description="Peptidase S26" evidence="3">
    <location>
        <begin position="44"/>
        <end position="194"/>
    </location>
</feature>
<dbReference type="GO" id="GO:0006465">
    <property type="term" value="P:signal peptide processing"/>
    <property type="evidence" value="ECO:0007669"/>
    <property type="project" value="InterPro"/>
</dbReference>
<dbReference type="InterPro" id="IPR036286">
    <property type="entry name" value="LexA/Signal_pep-like_sf"/>
</dbReference>
<dbReference type="PROSITE" id="PS00761">
    <property type="entry name" value="SPASE_I_3"/>
    <property type="match status" value="1"/>
</dbReference>
<dbReference type="InterPro" id="IPR019533">
    <property type="entry name" value="Peptidase_S26"/>
</dbReference>
<dbReference type="PRINTS" id="PR00727">
    <property type="entry name" value="LEADERPTASE"/>
</dbReference>
<proteinExistence type="predicted"/>
<keyword evidence="2" id="KW-0472">Membrane</keyword>
<evidence type="ECO:0000256" key="1">
    <source>
        <dbReference type="ARBA" id="ARBA00022801"/>
    </source>
</evidence>